<name>X1HN40_9ZZZZ</name>
<gene>
    <name evidence="1" type="ORF">S03H2_15064</name>
</gene>
<protein>
    <submittedName>
        <fullName evidence="1">Uncharacterized protein</fullName>
    </submittedName>
</protein>
<dbReference type="EMBL" id="BARU01007645">
    <property type="protein sequence ID" value="GAH46723.1"/>
    <property type="molecule type" value="Genomic_DNA"/>
</dbReference>
<reference evidence="1" key="1">
    <citation type="journal article" date="2014" name="Front. Microbiol.">
        <title>High frequency of phylogenetically diverse reductive dehalogenase-homologous genes in deep subseafloor sedimentary metagenomes.</title>
        <authorList>
            <person name="Kawai M."/>
            <person name="Futagami T."/>
            <person name="Toyoda A."/>
            <person name="Takaki Y."/>
            <person name="Nishi S."/>
            <person name="Hori S."/>
            <person name="Arai W."/>
            <person name="Tsubouchi T."/>
            <person name="Morono Y."/>
            <person name="Uchiyama I."/>
            <person name="Ito T."/>
            <person name="Fujiyama A."/>
            <person name="Inagaki F."/>
            <person name="Takami H."/>
        </authorList>
    </citation>
    <scope>NUCLEOTIDE SEQUENCE</scope>
    <source>
        <strain evidence="1">Expedition CK06-06</strain>
    </source>
</reference>
<proteinExistence type="predicted"/>
<sequence>MLILVITLIVEPFLFQNEPEGPRGLEWKNYPVEYASYWWDVPNTRVCIPPDDHIAFNNRGFPKDIRLSARVKVSIKTKAALTVIK</sequence>
<organism evidence="1">
    <name type="scientific">marine sediment metagenome</name>
    <dbReference type="NCBI Taxonomy" id="412755"/>
    <lineage>
        <taxon>unclassified sequences</taxon>
        <taxon>metagenomes</taxon>
        <taxon>ecological metagenomes</taxon>
    </lineage>
</organism>
<dbReference type="AlphaFoldDB" id="X1HN40"/>
<accession>X1HN40</accession>
<evidence type="ECO:0000313" key="1">
    <source>
        <dbReference type="EMBL" id="GAH46723.1"/>
    </source>
</evidence>
<comment type="caution">
    <text evidence="1">The sequence shown here is derived from an EMBL/GenBank/DDBJ whole genome shotgun (WGS) entry which is preliminary data.</text>
</comment>